<organism evidence="1 2">
    <name type="scientific">Splendidivirga corallicola</name>
    <dbReference type="NCBI Taxonomy" id="3051826"/>
    <lineage>
        <taxon>Bacteria</taxon>
        <taxon>Pseudomonadati</taxon>
        <taxon>Bacteroidota</taxon>
        <taxon>Cytophagia</taxon>
        <taxon>Cytophagales</taxon>
        <taxon>Splendidivirgaceae</taxon>
        <taxon>Splendidivirga</taxon>
    </lineage>
</organism>
<dbReference type="Proteomes" id="UP001172082">
    <property type="component" value="Unassembled WGS sequence"/>
</dbReference>
<sequence>MIKLEENKSKIWFKILNCDGSPIDGSAEVWSLPHGESKGELTTFPGEPSRKLSPDGIWYVDPTYKDVSWLVSSPTPLYKLNSGLKIYVVQILDSPFCEEPGMIWVSRAYLLREATNLDLKPFGIYRSFKQVIE</sequence>
<reference evidence="1" key="1">
    <citation type="submission" date="2023-06" db="EMBL/GenBank/DDBJ databases">
        <title>Genomic of Parafulvivirga corallium.</title>
        <authorList>
            <person name="Wang G."/>
        </authorList>
    </citation>
    <scope>NUCLEOTIDE SEQUENCE</scope>
    <source>
        <strain evidence="1">BMA10</strain>
    </source>
</reference>
<keyword evidence="2" id="KW-1185">Reference proteome</keyword>
<name>A0ABT8KLQ1_9BACT</name>
<evidence type="ECO:0000313" key="2">
    <source>
        <dbReference type="Proteomes" id="UP001172082"/>
    </source>
</evidence>
<protein>
    <submittedName>
        <fullName evidence="1">Uncharacterized protein</fullName>
    </submittedName>
</protein>
<accession>A0ABT8KLQ1</accession>
<comment type="caution">
    <text evidence="1">The sequence shown here is derived from an EMBL/GenBank/DDBJ whole genome shotgun (WGS) entry which is preliminary data.</text>
</comment>
<proteinExistence type="predicted"/>
<dbReference type="RefSeq" id="WP_346751184.1">
    <property type="nucleotide sequence ID" value="NZ_JAUJEA010000002.1"/>
</dbReference>
<evidence type="ECO:0000313" key="1">
    <source>
        <dbReference type="EMBL" id="MDN5201158.1"/>
    </source>
</evidence>
<dbReference type="EMBL" id="JAUJEA010000002">
    <property type="protein sequence ID" value="MDN5201158.1"/>
    <property type="molecule type" value="Genomic_DNA"/>
</dbReference>
<gene>
    <name evidence="1" type="ORF">QQ008_07290</name>
</gene>